<proteinExistence type="predicted"/>
<feature type="region of interest" description="Disordered" evidence="1">
    <location>
        <begin position="113"/>
        <end position="142"/>
    </location>
</feature>
<sequence>MALKRALKLFNGSSTSQAPATQSRQRAARKLLTSIGRDPSMGVEVFFLCILAISISDLSSAVLADGFFKSLQPWWQKVKHPAYLQKLLSELHSSWSKVTDALDIEWPTRITSPSATWIDDPDDARNTTEQPSLPGRNPSYASSAEALPHMSAQEMEMEQPQDEERCSSDEMEADNGVEVIVQDDASEGTATNPVQPVFQFQRVYRLKQIDAIRVLSTIKASECDLRLTVPLSSGATPFITFHCSQKLVKEIGPKLSIDTELTMEPMASHGQ</sequence>
<dbReference type="AlphaFoldDB" id="A0A3M2R8G1"/>
<reference evidence="2 3" key="1">
    <citation type="submission" date="2017-06" db="EMBL/GenBank/DDBJ databases">
        <title>Comparative genomic analysis of Ambrosia Fusariam Clade fungi.</title>
        <authorList>
            <person name="Stajich J.E."/>
            <person name="Carrillo J."/>
            <person name="Kijimoto T."/>
            <person name="Eskalen A."/>
            <person name="O'Donnell K."/>
            <person name="Kasson M."/>
        </authorList>
    </citation>
    <scope>NUCLEOTIDE SEQUENCE [LARGE SCALE GENOMIC DNA]</scope>
    <source>
        <strain evidence="2">UCR3666</strain>
    </source>
</reference>
<keyword evidence="3" id="KW-1185">Reference proteome</keyword>
<dbReference type="Proteomes" id="UP000277212">
    <property type="component" value="Unassembled WGS sequence"/>
</dbReference>
<dbReference type="EMBL" id="NKUJ01000637">
    <property type="protein sequence ID" value="RMJ01557.1"/>
    <property type="molecule type" value="Genomic_DNA"/>
</dbReference>
<organism evidence="2 3">
    <name type="scientific">Fusarium kuroshium</name>
    <dbReference type="NCBI Taxonomy" id="2010991"/>
    <lineage>
        <taxon>Eukaryota</taxon>
        <taxon>Fungi</taxon>
        <taxon>Dikarya</taxon>
        <taxon>Ascomycota</taxon>
        <taxon>Pezizomycotina</taxon>
        <taxon>Sordariomycetes</taxon>
        <taxon>Hypocreomycetidae</taxon>
        <taxon>Hypocreales</taxon>
        <taxon>Nectriaceae</taxon>
        <taxon>Fusarium</taxon>
        <taxon>Fusarium solani species complex</taxon>
    </lineage>
</organism>
<name>A0A3M2R8G1_9HYPO</name>
<evidence type="ECO:0000313" key="2">
    <source>
        <dbReference type="EMBL" id="RMJ01557.1"/>
    </source>
</evidence>
<comment type="caution">
    <text evidence="2">The sequence shown here is derived from an EMBL/GenBank/DDBJ whole genome shotgun (WGS) entry which is preliminary data.</text>
</comment>
<gene>
    <name evidence="2" type="ORF">CDV36_015700</name>
</gene>
<accession>A0A3M2R8G1</accession>
<dbReference type="STRING" id="2010991.A0A3M2R8G1"/>
<evidence type="ECO:0000313" key="3">
    <source>
        <dbReference type="Proteomes" id="UP000277212"/>
    </source>
</evidence>
<protein>
    <submittedName>
        <fullName evidence="2">Uncharacterized protein</fullName>
    </submittedName>
</protein>
<evidence type="ECO:0000256" key="1">
    <source>
        <dbReference type="SAM" id="MobiDB-lite"/>
    </source>
</evidence>